<gene>
    <name evidence="2" type="ORF">IGX34_21630</name>
</gene>
<evidence type="ECO:0000259" key="1">
    <source>
        <dbReference type="Pfam" id="PF06527"/>
    </source>
</evidence>
<keyword evidence="3" id="KW-1185">Reference proteome</keyword>
<accession>A0ABR9GG57</accession>
<dbReference type="InterPro" id="IPR009492">
    <property type="entry name" value="TniQ"/>
</dbReference>
<reference evidence="2 3" key="1">
    <citation type="submission" date="2020-09" db="EMBL/GenBank/DDBJ databases">
        <title>Dyella sp. 7MK23 isolated from forest soil.</title>
        <authorList>
            <person name="Fu J."/>
        </authorList>
    </citation>
    <scope>NUCLEOTIDE SEQUENCE [LARGE SCALE GENOMIC DNA]</scope>
    <source>
        <strain evidence="2 3">7MK23</strain>
    </source>
</reference>
<evidence type="ECO:0000313" key="3">
    <source>
        <dbReference type="Proteomes" id="UP000651010"/>
    </source>
</evidence>
<name>A0ABR9GG57_9GAMM</name>
<dbReference type="Pfam" id="PF06527">
    <property type="entry name" value="TniQ"/>
    <property type="match status" value="1"/>
</dbReference>
<protein>
    <submittedName>
        <fullName evidence="2">TniQ family protein</fullName>
    </submittedName>
</protein>
<dbReference type="RefSeq" id="WP_192557841.1">
    <property type="nucleotide sequence ID" value="NZ_JACZZA010000020.1"/>
</dbReference>
<feature type="domain" description="TniQ" evidence="1">
    <location>
        <begin position="21"/>
        <end position="140"/>
    </location>
</feature>
<dbReference type="EMBL" id="JACZZA010000020">
    <property type="protein sequence ID" value="MBE1162995.1"/>
    <property type="molecule type" value="Genomic_DNA"/>
</dbReference>
<organism evidence="2 3">
    <name type="scientific">Dyella acidiphila</name>
    <dbReference type="NCBI Taxonomy" id="2775866"/>
    <lineage>
        <taxon>Bacteria</taxon>
        <taxon>Pseudomonadati</taxon>
        <taxon>Pseudomonadota</taxon>
        <taxon>Gammaproteobacteria</taxon>
        <taxon>Lysobacterales</taxon>
        <taxon>Rhodanobacteraceae</taxon>
        <taxon>Dyella</taxon>
    </lineage>
</organism>
<dbReference type="Proteomes" id="UP000651010">
    <property type="component" value="Unassembled WGS sequence"/>
</dbReference>
<proteinExistence type="predicted"/>
<sequence length="320" mass="36692">MRELYLPKDMQWPKLAPQILMPGESISSLVDRQALLWGINRSQLIREISPGIIGQVALGDLDVSGRWMFLDIYAEKTGVSRGALEMHCGDRREALLKPKDRDAYCPICFFEDATSAHTPYFRLDWARIFLTYCQVHQCPLFKWSHVLPDGTRKLPHEWLMGEGIKISAVAQFAQDLKLARAYAYDVRPKRPISREAWACVKYFESSLFNAGVGAAKYNAMNWRSYSIEDAVMNLAVELAKDATKNGRLRVDESDAITFEDQRVMSFTFKKGPVRPARPTWFSLTGKVRSIACRRALMYRLSQSKIEWREYVYKQSSLGSV</sequence>
<evidence type="ECO:0000313" key="2">
    <source>
        <dbReference type="EMBL" id="MBE1162995.1"/>
    </source>
</evidence>
<comment type="caution">
    <text evidence="2">The sequence shown here is derived from an EMBL/GenBank/DDBJ whole genome shotgun (WGS) entry which is preliminary data.</text>
</comment>